<dbReference type="InterPro" id="IPR011766">
    <property type="entry name" value="TPP_enzyme_TPP-bd"/>
</dbReference>
<dbReference type="SUPFAM" id="SSF52518">
    <property type="entry name" value="Thiamin diphosphate-binding fold (THDP-binding)"/>
    <property type="match status" value="2"/>
</dbReference>
<evidence type="ECO:0000259" key="5">
    <source>
        <dbReference type="Pfam" id="PF02775"/>
    </source>
</evidence>
<dbReference type="CDD" id="cd02002">
    <property type="entry name" value="TPP_BFDC"/>
    <property type="match status" value="1"/>
</dbReference>
<keyword evidence="7" id="KW-0808">Transferase</keyword>
<keyword evidence="7" id="KW-0456">Lyase</keyword>
<dbReference type="PANTHER" id="PTHR18968">
    <property type="entry name" value="THIAMINE PYROPHOSPHATE ENZYMES"/>
    <property type="match status" value="1"/>
</dbReference>
<dbReference type="InterPro" id="IPR045229">
    <property type="entry name" value="TPP_enz"/>
</dbReference>
<protein>
    <submittedName>
        <fullName evidence="7">Benzoylformate decarboxylase/acetolactate synthase-1/2/3 large subunit</fullName>
        <ecNumber evidence="7">2.2.1.6</ecNumber>
        <ecNumber evidence="7">4.1.1.7</ecNumber>
    </submittedName>
</protein>
<proteinExistence type="inferred from homology"/>
<evidence type="ECO:0000256" key="3">
    <source>
        <dbReference type="RuleBase" id="RU362132"/>
    </source>
</evidence>
<dbReference type="Gene3D" id="3.40.50.970">
    <property type="match status" value="2"/>
</dbReference>
<dbReference type="CDD" id="cd07035">
    <property type="entry name" value="TPP_PYR_POX_like"/>
    <property type="match status" value="1"/>
</dbReference>
<comment type="caution">
    <text evidence="7">The sequence shown here is derived from an EMBL/GenBank/DDBJ whole genome shotgun (WGS) entry which is preliminary data.</text>
</comment>
<dbReference type="Proteomes" id="UP000584374">
    <property type="component" value="Unassembled WGS sequence"/>
</dbReference>
<dbReference type="GO" id="GO:0050695">
    <property type="term" value="F:benzoylformate decarboxylase activity"/>
    <property type="evidence" value="ECO:0007669"/>
    <property type="project" value="UniProtKB-EC"/>
</dbReference>
<organism evidence="7 8">
    <name type="scientific">Saccharopolyspora phatthalungensis</name>
    <dbReference type="NCBI Taxonomy" id="664693"/>
    <lineage>
        <taxon>Bacteria</taxon>
        <taxon>Bacillati</taxon>
        <taxon>Actinomycetota</taxon>
        <taxon>Actinomycetes</taxon>
        <taxon>Pseudonocardiales</taxon>
        <taxon>Pseudonocardiaceae</taxon>
        <taxon>Saccharopolyspora</taxon>
    </lineage>
</organism>
<dbReference type="GO" id="GO:0030976">
    <property type="term" value="F:thiamine pyrophosphate binding"/>
    <property type="evidence" value="ECO:0007669"/>
    <property type="project" value="InterPro"/>
</dbReference>
<dbReference type="RefSeq" id="WP_184731828.1">
    <property type="nucleotide sequence ID" value="NZ_JACHIW010000002.1"/>
</dbReference>
<evidence type="ECO:0000259" key="4">
    <source>
        <dbReference type="Pfam" id="PF00205"/>
    </source>
</evidence>
<feature type="domain" description="Thiamine pyrophosphate enzyme N-terminal TPP-binding" evidence="6">
    <location>
        <begin position="10"/>
        <end position="117"/>
    </location>
</feature>
<reference evidence="7 8" key="1">
    <citation type="submission" date="2020-08" db="EMBL/GenBank/DDBJ databases">
        <title>Sequencing the genomes of 1000 actinobacteria strains.</title>
        <authorList>
            <person name="Klenk H.-P."/>
        </authorList>
    </citation>
    <scope>NUCLEOTIDE SEQUENCE [LARGE SCALE GENOMIC DNA]</scope>
    <source>
        <strain evidence="7 8">DSM 45584</strain>
    </source>
</reference>
<dbReference type="AlphaFoldDB" id="A0A840QKU2"/>
<dbReference type="EMBL" id="JACHIW010000002">
    <property type="protein sequence ID" value="MBB5159433.1"/>
    <property type="molecule type" value="Genomic_DNA"/>
</dbReference>
<name>A0A840QKU2_9PSEU</name>
<evidence type="ECO:0000259" key="6">
    <source>
        <dbReference type="Pfam" id="PF02776"/>
    </source>
</evidence>
<comment type="similarity">
    <text evidence="1 3">Belongs to the TPP enzyme family.</text>
</comment>
<keyword evidence="2 3" id="KW-0786">Thiamine pyrophosphate</keyword>
<gene>
    <name evidence="7" type="ORF">BJ970_007032</name>
</gene>
<dbReference type="GO" id="GO:0050660">
    <property type="term" value="F:flavin adenine dinucleotide binding"/>
    <property type="evidence" value="ECO:0007669"/>
    <property type="project" value="TreeGrafter"/>
</dbReference>
<feature type="domain" description="Thiamine pyrophosphate enzyme TPP-binding" evidence="5">
    <location>
        <begin position="402"/>
        <end position="556"/>
    </location>
</feature>
<evidence type="ECO:0000313" key="7">
    <source>
        <dbReference type="EMBL" id="MBB5159433.1"/>
    </source>
</evidence>
<keyword evidence="8" id="KW-1185">Reference proteome</keyword>
<dbReference type="PROSITE" id="PS00187">
    <property type="entry name" value="TPP_ENZYMES"/>
    <property type="match status" value="1"/>
</dbReference>
<dbReference type="EC" id="4.1.1.7" evidence="7"/>
<evidence type="ECO:0000256" key="2">
    <source>
        <dbReference type="ARBA" id="ARBA00023052"/>
    </source>
</evidence>
<dbReference type="Pfam" id="PF02776">
    <property type="entry name" value="TPP_enzyme_N"/>
    <property type="match status" value="1"/>
</dbReference>
<evidence type="ECO:0000256" key="1">
    <source>
        <dbReference type="ARBA" id="ARBA00007812"/>
    </source>
</evidence>
<dbReference type="GO" id="GO:0003984">
    <property type="term" value="F:acetolactate synthase activity"/>
    <property type="evidence" value="ECO:0007669"/>
    <property type="project" value="UniProtKB-EC"/>
</dbReference>
<dbReference type="Pfam" id="PF00205">
    <property type="entry name" value="TPP_enzyme_M"/>
    <property type="match status" value="1"/>
</dbReference>
<dbReference type="GO" id="GO:0000287">
    <property type="term" value="F:magnesium ion binding"/>
    <property type="evidence" value="ECO:0007669"/>
    <property type="project" value="InterPro"/>
</dbReference>
<dbReference type="Pfam" id="PF02775">
    <property type="entry name" value="TPP_enzyme_C"/>
    <property type="match status" value="1"/>
</dbReference>
<dbReference type="InterPro" id="IPR012000">
    <property type="entry name" value="Thiamin_PyroP_enz_cen_dom"/>
</dbReference>
<dbReference type="InterPro" id="IPR029061">
    <property type="entry name" value="THDP-binding"/>
</dbReference>
<dbReference type="InterPro" id="IPR029035">
    <property type="entry name" value="DHS-like_NAD/FAD-binding_dom"/>
</dbReference>
<accession>A0A840QKU2</accession>
<dbReference type="InterPro" id="IPR000399">
    <property type="entry name" value="TPP-bd_CS"/>
</dbReference>
<evidence type="ECO:0000313" key="8">
    <source>
        <dbReference type="Proteomes" id="UP000584374"/>
    </source>
</evidence>
<sequence length="572" mass="61052">MSTSHGQTVNGAELLTRSLVRLGVEHVFNIPGLGLFPLVEAFYRHRDEMRYITALNETNLALIANGYARATGKPAFVNVYHASGTALAMMAVTTAWGENVPLVLTTTTSSRALIGRDQYAGVPRAVTEMSEQFVKWSAEVPSVDRIPEFLERAFQIAGTAPYGPVHLAFPMDLWAEETTLPAEQAEAARPMVFAAAADAEGIERVESLLAASERPILVAGGEVVRYGAIDQLVALAEALGCPVLSEPYIADLGFPTTHPQYVGKLSANRDLVDKADVALLVGVELTESGLGPAFGFADGTVVVNTTTDANALRRQFRPDIGLVGHPHPTLARLAAALSADQATAQKRDARLEATSAARRSHNETTETLRRARWDEQNPLSIGRILDVLQRSMPADTVVVNHAGAAQLHLELMLDVDDPSRYFGISGKASAQGWGGPAAIGIQLARPQQRVVAVLGDGGFQFSSTCLYTASRFSIPVIYLILNNGGWRDIASIARHSGNEAAAGEAEFGWSFTDPPIDHAAFARSLGMHGVQVGDAAGLDKALAAAFASDAPTLIEIDNSTADVEDFFTLFTK</sequence>
<dbReference type="SUPFAM" id="SSF52467">
    <property type="entry name" value="DHS-like NAD/FAD-binding domain"/>
    <property type="match status" value="1"/>
</dbReference>
<dbReference type="InterPro" id="IPR012001">
    <property type="entry name" value="Thiamin_PyroP_enz_TPP-bd_dom"/>
</dbReference>
<dbReference type="EC" id="2.2.1.6" evidence="7"/>
<dbReference type="Gene3D" id="3.40.50.1220">
    <property type="entry name" value="TPP-binding domain"/>
    <property type="match status" value="1"/>
</dbReference>
<feature type="domain" description="Thiamine pyrophosphate enzyme central" evidence="4">
    <location>
        <begin position="202"/>
        <end position="333"/>
    </location>
</feature>